<dbReference type="InterPro" id="IPR029058">
    <property type="entry name" value="AB_hydrolase_fold"/>
</dbReference>
<dbReference type="HOGENOM" id="CLU_2566317_0_0_11"/>
<keyword evidence="2" id="KW-1185">Reference proteome</keyword>
<proteinExistence type="predicted"/>
<accession>A0A076MWI0</accession>
<reference evidence="1 2" key="1">
    <citation type="submission" date="2014-07" db="EMBL/GenBank/DDBJ databases">
        <title>Whole Genome Sequence of the Amycolatopsis methanolica 239.</title>
        <authorList>
            <person name="Tang B."/>
        </authorList>
    </citation>
    <scope>NUCLEOTIDE SEQUENCE [LARGE SCALE GENOMIC DNA]</scope>
    <source>
        <strain evidence="1 2">239</strain>
    </source>
</reference>
<organism evidence="1 2">
    <name type="scientific">Amycolatopsis methanolica 239</name>
    <dbReference type="NCBI Taxonomy" id="1068978"/>
    <lineage>
        <taxon>Bacteria</taxon>
        <taxon>Bacillati</taxon>
        <taxon>Actinomycetota</taxon>
        <taxon>Actinomycetes</taxon>
        <taxon>Pseudonocardiales</taxon>
        <taxon>Pseudonocardiaceae</taxon>
        <taxon>Amycolatopsis</taxon>
        <taxon>Amycolatopsis methanolica group</taxon>
    </lineage>
</organism>
<sequence>MVLWQPVLDPHGAFLASTVPALVLHGDADEHAPYEVARDAALARNHTSWCSISSAGHGFRGAAAEVLDRTVDRLVAYCGER</sequence>
<name>A0A076MWI0_AMYME</name>
<dbReference type="AlphaFoldDB" id="A0A076MWI0"/>
<dbReference type="STRING" id="1068978.AMETH_3334"/>
<dbReference type="Proteomes" id="UP000062973">
    <property type="component" value="Chromosome"/>
</dbReference>
<evidence type="ECO:0000313" key="2">
    <source>
        <dbReference type="Proteomes" id="UP000062973"/>
    </source>
</evidence>
<dbReference type="KEGG" id="amq:AMETH_3334"/>
<gene>
    <name evidence="1" type="ORF">AMETH_3334</name>
</gene>
<dbReference type="RefSeq" id="WP_017982261.1">
    <property type="nucleotide sequence ID" value="NZ_AQUL01000001.1"/>
</dbReference>
<protein>
    <recommendedName>
        <fullName evidence="3">Peptidase S9 prolyl oligopeptidase catalytic domain-containing protein</fullName>
    </recommendedName>
</protein>
<dbReference type="Gene3D" id="3.40.50.1820">
    <property type="entry name" value="alpha/beta hydrolase"/>
    <property type="match status" value="1"/>
</dbReference>
<dbReference type="SUPFAM" id="SSF53474">
    <property type="entry name" value="alpha/beta-Hydrolases"/>
    <property type="match status" value="1"/>
</dbReference>
<evidence type="ECO:0000313" key="1">
    <source>
        <dbReference type="EMBL" id="AIJ23426.1"/>
    </source>
</evidence>
<dbReference type="EMBL" id="CP009110">
    <property type="protein sequence ID" value="AIJ23426.1"/>
    <property type="molecule type" value="Genomic_DNA"/>
</dbReference>
<evidence type="ECO:0008006" key="3">
    <source>
        <dbReference type="Google" id="ProtNLM"/>
    </source>
</evidence>